<keyword evidence="2" id="KW-1185">Reference proteome</keyword>
<sequence>MINLLDCSNRSLLHLSWIQHVLVDSSNCRLRGNNEACTPFTLCSLSIFSFPPNPPVFHKLASLIIAGKFTPVCLQVQLFQTFFFVYNRVSIEMIFLCSLIPSPSIGGSGIARHGGAM</sequence>
<proteinExistence type="predicted"/>
<comment type="caution">
    <text evidence="1">The sequence shown here is derived from an EMBL/GenBank/DDBJ whole genome shotgun (WGS) entry which is preliminary data.</text>
</comment>
<organism evidence="1 2">
    <name type="scientific">Puccinia graminis f. sp. tritici</name>
    <dbReference type="NCBI Taxonomy" id="56615"/>
    <lineage>
        <taxon>Eukaryota</taxon>
        <taxon>Fungi</taxon>
        <taxon>Dikarya</taxon>
        <taxon>Basidiomycota</taxon>
        <taxon>Pucciniomycotina</taxon>
        <taxon>Pucciniomycetes</taxon>
        <taxon>Pucciniales</taxon>
        <taxon>Pucciniaceae</taxon>
        <taxon>Puccinia</taxon>
    </lineage>
</organism>
<gene>
    <name evidence="1" type="ORF">PGT21_008547</name>
</gene>
<accession>A0A5B0PXA7</accession>
<evidence type="ECO:0000313" key="2">
    <source>
        <dbReference type="Proteomes" id="UP000324748"/>
    </source>
</evidence>
<protein>
    <submittedName>
        <fullName evidence="1">Uncharacterized protein</fullName>
    </submittedName>
</protein>
<dbReference type="EMBL" id="VSWC01000040">
    <property type="protein sequence ID" value="KAA1105474.1"/>
    <property type="molecule type" value="Genomic_DNA"/>
</dbReference>
<name>A0A5B0PXA7_PUCGR</name>
<dbReference type="AlphaFoldDB" id="A0A5B0PXA7"/>
<dbReference type="Proteomes" id="UP000324748">
    <property type="component" value="Unassembled WGS sequence"/>
</dbReference>
<reference evidence="1 2" key="1">
    <citation type="submission" date="2019-05" db="EMBL/GenBank/DDBJ databases">
        <title>Emergence of the Ug99 lineage of the wheat stem rust pathogen through somatic hybridization.</title>
        <authorList>
            <person name="Li F."/>
            <person name="Upadhyaya N.M."/>
            <person name="Sperschneider J."/>
            <person name="Matny O."/>
            <person name="Nguyen-Phuc H."/>
            <person name="Mago R."/>
            <person name="Raley C."/>
            <person name="Miller M.E."/>
            <person name="Silverstein K.A.T."/>
            <person name="Henningsen E."/>
            <person name="Hirsch C.D."/>
            <person name="Visser B."/>
            <person name="Pretorius Z.A."/>
            <person name="Steffenson B.J."/>
            <person name="Schwessinger B."/>
            <person name="Dodds P.N."/>
            <person name="Figueroa M."/>
        </authorList>
    </citation>
    <scope>NUCLEOTIDE SEQUENCE [LARGE SCALE GENOMIC DNA]</scope>
    <source>
        <strain evidence="1">21-0</strain>
    </source>
</reference>
<evidence type="ECO:0000313" key="1">
    <source>
        <dbReference type="EMBL" id="KAA1105474.1"/>
    </source>
</evidence>